<keyword evidence="3 5" id="KW-1133">Transmembrane helix</keyword>
<accession>G8ZKJ9</accession>
<proteinExistence type="predicted"/>
<dbReference type="NCBIfam" id="NF005623">
    <property type="entry name" value="PRK07375.2-2"/>
    <property type="match status" value="1"/>
</dbReference>
<dbReference type="GO" id="GO:0016020">
    <property type="term" value="C:membrane"/>
    <property type="evidence" value="ECO:0007669"/>
    <property type="project" value="UniProtKB-SubCell"/>
</dbReference>
<comment type="miscellaneous">
    <text evidence="6">The sequence shown here is derived from an EMBL/GenBank/DDBJ third party annotation (TPA) entry.</text>
</comment>
<keyword evidence="2 5" id="KW-0812">Transmembrane</keyword>
<reference evidence="6 7" key="1">
    <citation type="journal article" date="2012" name="Curr. Microbiol.">
        <title>Re-annotation of two hyperthermophilic archaea Pyrococcus abyssi GE5 and Pyrococcus furiosus DSM 3638.</title>
        <authorList>
            <person name="Gao J."/>
            <person name="Wang J."/>
        </authorList>
    </citation>
    <scope>GENOME REANNOTATION</scope>
    <source>
        <strain evidence="7">GE5 / Orsay</strain>
    </source>
</reference>
<dbReference type="AlphaFoldDB" id="G8ZKJ9"/>
<name>G8ZKJ9_PYRAB</name>
<dbReference type="InterPro" id="IPR039428">
    <property type="entry name" value="NUOK/Mnh_C1-like"/>
</dbReference>
<dbReference type="InterPro" id="IPR050601">
    <property type="entry name" value="CPA3_antiporter_subunitC"/>
</dbReference>
<evidence type="ECO:0000256" key="5">
    <source>
        <dbReference type="SAM" id="Phobius"/>
    </source>
</evidence>
<organism evidence="6 7">
    <name type="scientific">Pyrococcus abyssi (strain GE5 / Orsay)</name>
    <dbReference type="NCBI Taxonomy" id="272844"/>
    <lineage>
        <taxon>Archaea</taxon>
        <taxon>Methanobacteriati</taxon>
        <taxon>Methanobacteriota</taxon>
        <taxon>Thermococci</taxon>
        <taxon>Thermococcales</taxon>
        <taxon>Thermococcaceae</taxon>
        <taxon>Pyrococcus</taxon>
    </lineage>
</organism>
<dbReference type="PANTHER" id="PTHR34583">
    <property type="entry name" value="ANTIPORTER SUBUNIT MNHC2-RELATED"/>
    <property type="match status" value="1"/>
</dbReference>
<feature type="transmembrane region" description="Helical" evidence="5">
    <location>
        <begin position="66"/>
        <end position="88"/>
    </location>
</feature>
<sequence>MFEETGIALIVIGIAGVAMNRSRLKQLLSLNLVALGVVLYLIGKGAELGNGPPLKDFPTPVDPIPSVLMLTTLVVDVAVTGLALSFLLEGGK</sequence>
<evidence type="ECO:0000313" key="7">
    <source>
        <dbReference type="Proteomes" id="UP000009139"/>
    </source>
</evidence>
<dbReference type="Pfam" id="PF00420">
    <property type="entry name" value="Oxidored_q2"/>
    <property type="match status" value="1"/>
</dbReference>
<dbReference type="EMBL" id="HE613800">
    <property type="protein sequence ID" value="CCE70642.1"/>
    <property type="molecule type" value="Genomic_DNA"/>
</dbReference>
<keyword evidence="4 5" id="KW-0472">Membrane</keyword>
<dbReference type="PANTHER" id="PTHR34583:SF3">
    <property type="entry name" value="MULTISUBUNIT SODIUM_HYDROGEN ANTIPORTER, MNHC SUBUNIT"/>
    <property type="match status" value="1"/>
</dbReference>
<evidence type="ECO:0000256" key="2">
    <source>
        <dbReference type="ARBA" id="ARBA00022692"/>
    </source>
</evidence>
<dbReference type="Gene3D" id="1.10.287.3510">
    <property type="match status" value="1"/>
</dbReference>
<comment type="subcellular location">
    <subcellularLocation>
        <location evidence="1">Membrane</location>
        <topology evidence="1">Multi-pass membrane protein</topology>
    </subcellularLocation>
</comment>
<evidence type="ECO:0000256" key="3">
    <source>
        <dbReference type="ARBA" id="ARBA00022989"/>
    </source>
</evidence>
<evidence type="ECO:0000256" key="1">
    <source>
        <dbReference type="ARBA" id="ARBA00004141"/>
    </source>
</evidence>
<dbReference type="OrthoDB" id="18006at2157"/>
<dbReference type="RefSeq" id="WP_010868325.1">
    <property type="nucleotide sequence ID" value="NC_000868.1"/>
</dbReference>
<evidence type="ECO:0000256" key="4">
    <source>
        <dbReference type="ARBA" id="ARBA00023136"/>
    </source>
</evidence>
<gene>
    <name evidence="6" type="ordered locus">PAB7306</name>
</gene>
<feature type="transmembrane region" description="Helical" evidence="5">
    <location>
        <begin position="27"/>
        <end position="46"/>
    </location>
</feature>
<dbReference type="Proteomes" id="UP000009139">
    <property type="component" value="Chromosome"/>
</dbReference>
<evidence type="ECO:0000313" key="6">
    <source>
        <dbReference type="EMBL" id="CCE70642.1"/>
    </source>
</evidence>
<protein>
    <submittedName>
        <fullName evidence="6">Putative monovalent cation/H+ antiporter subunit C</fullName>
    </submittedName>
</protein>